<dbReference type="Proteomes" id="UP000250235">
    <property type="component" value="Unassembled WGS sequence"/>
</dbReference>
<dbReference type="AlphaFoldDB" id="A0A2Z7D2U2"/>
<evidence type="ECO:0000313" key="4">
    <source>
        <dbReference type="Proteomes" id="UP000250235"/>
    </source>
</evidence>
<organism evidence="3 4">
    <name type="scientific">Dorcoceras hygrometricum</name>
    <dbReference type="NCBI Taxonomy" id="472368"/>
    <lineage>
        <taxon>Eukaryota</taxon>
        <taxon>Viridiplantae</taxon>
        <taxon>Streptophyta</taxon>
        <taxon>Embryophyta</taxon>
        <taxon>Tracheophyta</taxon>
        <taxon>Spermatophyta</taxon>
        <taxon>Magnoliopsida</taxon>
        <taxon>eudicotyledons</taxon>
        <taxon>Gunneridae</taxon>
        <taxon>Pentapetalae</taxon>
        <taxon>asterids</taxon>
        <taxon>lamiids</taxon>
        <taxon>Lamiales</taxon>
        <taxon>Gesneriaceae</taxon>
        <taxon>Didymocarpoideae</taxon>
        <taxon>Trichosporeae</taxon>
        <taxon>Loxocarpinae</taxon>
        <taxon>Dorcoceras</taxon>
    </lineage>
</organism>
<protein>
    <submittedName>
        <fullName evidence="3">Respiratory burst oxidaseprotein C-like</fullName>
    </submittedName>
</protein>
<proteinExistence type="predicted"/>
<gene>
    <name evidence="3" type="ORF">F511_16036</name>
</gene>
<sequence length="125" mass="13847">MNDSKRVHFFVLAFLLMHEIINSTAGADKYSSHVIPRRLPEFFADSGDNVNSSSLKAVANCRGGRKRPLPTGHQKRGGLRRLSPPPPMVNRSPHYKIFPRFPPPPPTHLPSCSPFPPPPPPPPLC</sequence>
<dbReference type="EMBL" id="KQ990041">
    <property type="protein sequence ID" value="KZV53924.1"/>
    <property type="molecule type" value="Genomic_DNA"/>
</dbReference>
<feature type="compositionally biased region" description="Basic residues" evidence="1">
    <location>
        <begin position="63"/>
        <end position="79"/>
    </location>
</feature>
<keyword evidence="2" id="KW-0732">Signal</keyword>
<feature type="region of interest" description="Disordered" evidence="1">
    <location>
        <begin position="60"/>
        <end position="102"/>
    </location>
</feature>
<evidence type="ECO:0000313" key="3">
    <source>
        <dbReference type="EMBL" id="KZV53924.1"/>
    </source>
</evidence>
<feature type="chain" id="PRO_5016432371" evidence="2">
    <location>
        <begin position="27"/>
        <end position="125"/>
    </location>
</feature>
<keyword evidence="4" id="KW-1185">Reference proteome</keyword>
<evidence type="ECO:0000256" key="1">
    <source>
        <dbReference type="SAM" id="MobiDB-lite"/>
    </source>
</evidence>
<evidence type="ECO:0000256" key="2">
    <source>
        <dbReference type="SAM" id="SignalP"/>
    </source>
</evidence>
<name>A0A2Z7D2U2_9LAMI</name>
<accession>A0A2Z7D2U2</accession>
<reference evidence="3 4" key="1">
    <citation type="journal article" date="2015" name="Proc. Natl. Acad. Sci. U.S.A.">
        <title>The resurrection genome of Boea hygrometrica: A blueprint for survival of dehydration.</title>
        <authorList>
            <person name="Xiao L."/>
            <person name="Yang G."/>
            <person name="Zhang L."/>
            <person name="Yang X."/>
            <person name="Zhao S."/>
            <person name="Ji Z."/>
            <person name="Zhou Q."/>
            <person name="Hu M."/>
            <person name="Wang Y."/>
            <person name="Chen M."/>
            <person name="Xu Y."/>
            <person name="Jin H."/>
            <person name="Xiao X."/>
            <person name="Hu G."/>
            <person name="Bao F."/>
            <person name="Hu Y."/>
            <person name="Wan P."/>
            <person name="Li L."/>
            <person name="Deng X."/>
            <person name="Kuang T."/>
            <person name="Xiang C."/>
            <person name="Zhu J.K."/>
            <person name="Oliver M.J."/>
            <person name="He Y."/>
        </authorList>
    </citation>
    <scope>NUCLEOTIDE SEQUENCE [LARGE SCALE GENOMIC DNA]</scope>
    <source>
        <strain evidence="4">cv. XS01</strain>
    </source>
</reference>
<feature type="signal peptide" evidence="2">
    <location>
        <begin position="1"/>
        <end position="26"/>
    </location>
</feature>